<keyword evidence="6" id="KW-0539">Nucleus</keyword>
<evidence type="ECO:0000256" key="7">
    <source>
        <dbReference type="SAM" id="MobiDB-lite"/>
    </source>
</evidence>
<dbReference type="GO" id="GO:0005634">
    <property type="term" value="C:nucleus"/>
    <property type="evidence" value="ECO:0007669"/>
    <property type="project" value="UniProtKB-SubCell"/>
</dbReference>
<dbReference type="CDD" id="cd12148">
    <property type="entry name" value="fungal_TF_MHR"/>
    <property type="match status" value="1"/>
</dbReference>
<dbReference type="PANTHER" id="PTHR40626">
    <property type="entry name" value="MIP31509P"/>
    <property type="match status" value="1"/>
</dbReference>
<dbReference type="Pfam" id="PF04082">
    <property type="entry name" value="Fungal_trans"/>
    <property type="match status" value="1"/>
</dbReference>
<dbReference type="PANTHER" id="PTHR40626:SF11">
    <property type="entry name" value="ZINC FINGER PROTEIN YPR022C"/>
    <property type="match status" value="1"/>
</dbReference>
<evidence type="ECO:0000256" key="5">
    <source>
        <dbReference type="ARBA" id="ARBA00022833"/>
    </source>
</evidence>
<comment type="caution">
    <text evidence="9">The sequence shown here is derived from an EMBL/GenBank/DDBJ whole genome shotgun (WGS) entry which is preliminary data.</text>
</comment>
<dbReference type="GO" id="GO:0006351">
    <property type="term" value="P:DNA-templated transcription"/>
    <property type="evidence" value="ECO:0007669"/>
    <property type="project" value="InterPro"/>
</dbReference>
<feature type="compositionally biased region" description="Basic and acidic residues" evidence="7">
    <location>
        <begin position="86"/>
        <end position="97"/>
    </location>
</feature>
<evidence type="ECO:0000256" key="4">
    <source>
        <dbReference type="ARBA" id="ARBA00022771"/>
    </source>
</evidence>
<evidence type="ECO:0000256" key="3">
    <source>
        <dbReference type="ARBA" id="ARBA00022737"/>
    </source>
</evidence>
<evidence type="ECO:0000313" key="9">
    <source>
        <dbReference type="EMBL" id="ORY91638.1"/>
    </source>
</evidence>
<dbReference type="AlphaFoldDB" id="A0A1Y2G2N9"/>
<keyword evidence="2" id="KW-0479">Metal-binding</keyword>
<dbReference type="InterPro" id="IPR007219">
    <property type="entry name" value="XnlR_reg_dom"/>
</dbReference>
<feature type="compositionally biased region" description="Polar residues" evidence="7">
    <location>
        <begin position="75"/>
        <end position="85"/>
    </location>
</feature>
<dbReference type="EMBL" id="MCGR01000002">
    <property type="protein sequence ID" value="ORY91638.1"/>
    <property type="molecule type" value="Genomic_DNA"/>
</dbReference>
<comment type="subcellular location">
    <subcellularLocation>
        <location evidence="1">Nucleus</location>
    </subcellularLocation>
</comment>
<sequence length="653" mass="71218">MGRKAKQLGAPPPSRAAHTCLVCGSRYSRREYVVRHVRRSQADPAHAALLASDAPVPFLPAVSATSTAPPEGSPAASNSSEATMNEQEREGSSRDDISPALDTPSTRPNAAASGGEQPLLPLPPLPQPHLPALLLPSVSPPRPPPITAALEALGRAQGRPLQVPSEVSVPSSAASLSLFQPQPPASEPLDGSLAWNPSVGWSPARMATGEDLFAEGNRLIELMVDSQWEDMPRVPHYDIHVLPGTEDEWEEEDAENASADRLVPAPSLEGEAEPLTAGFWKEPSFYPDHLFESEKNVGTRFFFPRQRFCVAWHYPWEVPSLPVLSRHASRASSFLLTSIPLTHRPTISTCTMEPTLAFALAVAGAGFSNSSVSWHNEMVQVKRYFAAEHLKEAASLLSDDQGLGALQCLLLYNILGIFHEDEEQRALSLRYHPDLIQYFKSLDLPQRLQGSSAIPSRVDVADLDGEKLDQAWRAWSATETRRRVAFLCYLLDLEMISSHNLKPSISTSYLSIDLPAPEALWSAHTATEWRTAVLNCSLGSLSLSSTLNALLSADVAFPATQTARLLATLPRQSPFTLAILTNALLSLRARLTASQQLVTSANSPTLSPEGELEMARQNWNLSLEKVRRGLNLLSLAGANETGRWWRGVQPLFK</sequence>
<keyword evidence="4" id="KW-0863">Zinc-finger</keyword>
<evidence type="ECO:0000313" key="10">
    <source>
        <dbReference type="Proteomes" id="UP000193467"/>
    </source>
</evidence>
<dbReference type="Proteomes" id="UP000193467">
    <property type="component" value="Unassembled WGS sequence"/>
</dbReference>
<evidence type="ECO:0000256" key="6">
    <source>
        <dbReference type="ARBA" id="ARBA00023242"/>
    </source>
</evidence>
<keyword evidence="3" id="KW-0677">Repeat</keyword>
<dbReference type="GO" id="GO:0008270">
    <property type="term" value="F:zinc ion binding"/>
    <property type="evidence" value="ECO:0007669"/>
    <property type="project" value="UniProtKB-KW"/>
</dbReference>
<dbReference type="GO" id="GO:0000785">
    <property type="term" value="C:chromatin"/>
    <property type="evidence" value="ECO:0007669"/>
    <property type="project" value="TreeGrafter"/>
</dbReference>
<evidence type="ECO:0000256" key="1">
    <source>
        <dbReference type="ARBA" id="ARBA00004123"/>
    </source>
</evidence>
<name>A0A1Y2G2N9_9BASI</name>
<feature type="domain" description="Xylanolytic transcriptional activator regulatory" evidence="8">
    <location>
        <begin position="338"/>
        <end position="553"/>
    </location>
</feature>
<dbReference type="OrthoDB" id="2527141at2759"/>
<keyword evidence="10" id="KW-1185">Reference proteome</keyword>
<accession>A0A1Y2G2N9</accession>
<gene>
    <name evidence="9" type="ORF">BCR35DRAFT_298884</name>
</gene>
<evidence type="ECO:0000256" key="2">
    <source>
        <dbReference type="ARBA" id="ARBA00022723"/>
    </source>
</evidence>
<dbReference type="GO" id="GO:0000981">
    <property type="term" value="F:DNA-binding transcription factor activity, RNA polymerase II-specific"/>
    <property type="evidence" value="ECO:0007669"/>
    <property type="project" value="InterPro"/>
</dbReference>
<feature type="region of interest" description="Disordered" evidence="7">
    <location>
        <begin position="61"/>
        <end position="125"/>
    </location>
</feature>
<protein>
    <recommendedName>
        <fullName evidence="8">Xylanolytic transcriptional activator regulatory domain-containing protein</fullName>
    </recommendedName>
</protein>
<dbReference type="InterPro" id="IPR051059">
    <property type="entry name" value="VerF-like"/>
</dbReference>
<proteinExistence type="predicted"/>
<organism evidence="9 10">
    <name type="scientific">Leucosporidium creatinivorum</name>
    <dbReference type="NCBI Taxonomy" id="106004"/>
    <lineage>
        <taxon>Eukaryota</taxon>
        <taxon>Fungi</taxon>
        <taxon>Dikarya</taxon>
        <taxon>Basidiomycota</taxon>
        <taxon>Pucciniomycotina</taxon>
        <taxon>Microbotryomycetes</taxon>
        <taxon>Leucosporidiales</taxon>
        <taxon>Leucosporidium</taxon>
    </lineage>
</organism>
<reference evidence="9 10" key="1">
    <citation type="submission" date="2016-07" db="EMBL/GenBank/DDBJ databases">
        <title>Pervasive Adenine N6-methylation of Active Genes in Fungi.</title>
        <authorList>
            <consortium name="DOE Joint Genome Institute"/>
            <person name="Mondo S.J."/>
            <person name="Dannebaum R.O."/>
            <person name="Kuo R.C."/>
            <person name="Labutti K."/>
            <person name="Haridas S."/>
            <person name="Kuo A."/>
            <person name="Salamov A."/>
            <person name="Ahrendt S.R."/>
            <person name="Lipzen A."/>
            <person name="Sullivan W."/>
            <person name="Andreopoulos W.B."/>
            <person name="Clum A."/>
            <person name="Lindquist E."/>
            <person name="Daum C."/>
            <person name="Ramamoorthy G.K."/>
            <person name="Gryganskyi A."/>
            <person name="Culley D."/>
            <person name="Magnuson J.K."/>
            <person name="James T.Y."/>
            <person name="O'Malley M.A."/>
            <person name="Stajich J.E."/>
            <person name="Spatafora J.W."/>
            <person name="Visel A."/>
            <person name="Grigoriev I.V."/>
        </authorList>
    </citation>
    <scope>NUCLEOTIDE SEQUENCE [LARGE SCALE GENOMIC DNA]</scope>
    <source>
        <strain evidence="9 10">62-1032</strain>
    </source>
</reference>
<dbReference type="InParanoid" id="A0A1Y2G2N9"/>
<keyword evidence="5" id="KW-0862">Zinc</keyword>
<dbReference type="STRING" id="106004.A0A1Y2G2N9"/>
<dbReference type="GO" id="GO:0000978">
    <property type="term" value="F:RNA polymerase II cis-regulatory region sequence-specific DNA binding"/>
    <property type="evidence" value="ECO:0007669"/>
    <property type="project" value="InterPro"/>
</dbReference>
<evidence type="ECO:0000259" key="8">
    <source>
        <dbReference type="Pfam" id="PF04082"/>
    </source>
</evidence>